<keyword evidence="4" id="KW-0175">Coiled coil</keyword>
<dbReference type="Pfam" id="PF13558">
    <property type="entry name" value="SbcC_Walker_B"/>
    <property type="match status" value="1"/>
</dbReference>
<dbReference type="Proteomes" id="UP000034034">
    <property type="component" value="Chromosome"/>
</dbReference>
<evidence type="ECO:0000313" key="7">
    <source>
        <dbReference type="EMBL" id="AKG46684.1"/>
    </source>
</evidence>
<feature type="region of interest" description="Disordered" evidence="5">
    <location>
        <begin position="515"/>
        <end position="551"/>
    </location>
</feature>
<feature type="compositionally biased region" description="Low complexity" evidence="5">
    <location>
        <begin position="858"/>
        <end position="869"/>
    </location>
</feature>
<evidence type="ECO:0000259" key="6">
    <source>
        <dbReference type="Pfam" id="PF13476"/>
    </source>
</evidence>
<dbReference type="SUPFAM" id="SSF52540">
    <property type="entry name" value="P-loop containing nucleoside triphosphate hydrolases"/>
    <property type="match status" value="1"/>
</dbReference>
<dbReference type="Pfam" id="PF13476">
    <property type="entry name" value="AAA_23"/>
    <property type="match status" value="1"/>
</dbReference>
<feature type="compositionally biased region" description="Basic and acidic residues" evidence="5">
    <location>
        <begin position="91"/>
        <end position="101"/>
    </location>
</feature>
<evidence type="ECO:0000256" key="4">
    <source>
        <dbReference type="SAM" id="Coils"/>
    </source>
</evidence>
<dbReference type="RefSeq" id="WP_046725266.1">
    <property type="nucleotide sequence ID" value="NZ_CP009922.3"/>
</dbReference>
<dbReference type="PANTHER" id="PTHR32114:SF2">
    <property type="entry name" value="ABC TRANSPORTER ABCH.3"/>
    <property type="match status" value="1"/>
</dbReference>
<reference evidence="7" key="1">
    <citation type="submission" date="2019-08" db="EMBL/GenBank/DDBJ databases">
        <title>Complete genome sequence of a mangrove-derived Streptomyces xiamenensis.</title>
        <authorList>
            <person name="Xu J."/>
        </authorList>
    </citation>
    <scope>NUCLEOTIDE SEQUENCE</scope>
    <source>
        <strain evidence="7">318</strain>
    </source>
</reference>
<dbReference type="HOGENOM" id="CLU_004785_2_0_11"/>
<sequence length="1179" mass="124211">MRLHRLTLTAFGPFGGTQHIDFDALSSGGLFLLHGPTGAGKTAILDGVCFALYGSVPGARQQAPGGLRSDHAEPDTATEVVLELTLGGRRLEVTRRPERERPKKRGTGTTTERAYSALRERTTDGAGGGWRALSRSHQEIGEELGQLLGMNREQFCQVVLLPQGDFARFLRAGAEDRAKLLGRLFDTRRFAAVEQRLAERRQEAAAGVRDGDDRLRSLTDRLRQAAGAGDPAEPEEDVLPWAAQLRSLAREQRDIAAQALHAAEAGHTRAQRAFARTTERVRRAERLAEARRRAERWDGRRAEREHTGAELAAARAAAAVAPALRLRENAEAEHRAAAEAAGAARAGLPEPLREATADRLAAQERTVRGHLGALTAARQAEERAGRLAAELETLAGEEHEDAELLAETAGWLERFGGEREELARQLAAAEAARTRAGHRTGTLADTERRLDAAGRRAALADRIGAAEKAELLARETAAGAYEQWLELKERRLRGMAAELAAGLRPGEPCAVCGATEHPDPAAGGPDPVSPQGERAAEEAHRAASAHRERTSAALAALREAHAAADAAAGEGTVPGLTRELAALEDGQRADLAVADTEEEVRDRLAAAERRHAERQALHRDVERRIAARTSRERALRTEREGLLAEIHAARGEAPTVADRAAELSALAQALAGAVETVRRAGESAQRWEAARTQARDAAHRAGFPGPQEAAEAVRSAEHQRSLERRLNDWRTEEAAIAALLADVAGPPGSDAGVAPQATDVPRQAGARGPGPGEEPSWQPAAAVPGESAPSGTTAGVADGTAPQRPGSSRQGGARLSGASGESVGTAESAGAGEAPAPAAGGADGTAPQRPGDPRQPRAAASEAEDGAGSTVERTVASVPGQGGRPQRAAEQDGDEAGRPATPRDRPADALPGQARDVASAPARTLTEAVAEAARHLPGAGDGPADQVAVVRRALDAAIVRLREAAAADSAARTRCRELDALSARLVSEARALAPVREEAARIARLAGLAAGTAAENTYRMRLETYVLAARLEQVAEAAGSRLYRMSAGRYQLAHSDSKATRGRSGLGLHVLDAWTGRPRDTATLSGGESFFVSLALALGLADVVAAEAGGQRLDTLFIDEGFGSLDEQSLDEVLDVLDSLREQDRAVGIVSHVPDLRARIPTQLEVIKTARGSTVRKTG</sequence>
<organism evidence="7 8">
    <name type="scientific">Streptomyces xiamenensis</name>
    <dbReference type="NCBI Taxonomy" id="408015"/>
    <lineage>
        <taxon>Bacteria</taxon>
        <taxon>Bacillati</taxon>
        <taxon>Actinomycetota</taxon>
        <taxon>Actinomycetes</taxon>
        <taxon>Kitasatosporales</taxon>
        <taxon>Streptomycetaceae</taxon>
        <taxon>Streptomyces</taxon>
    </lineage>
</organism>
<feature type="coiled-coil region" evidence="4">
    <location>
        <begin position="377"/>
        <end position="432"/>
    </location>
</feature>
<evidence type="ECO:0000313" key="8">
    <source>
        <dbReference type="Proteomes" id="UP000034034"/>
    </source>
</evidence>
<keyword evidence="8" id="KW-1185">Reference proteome</keyword>
<feature type="compositionally biased region" description="Basic and acidic residues" evidence="5">
    <location>
        <begin position="887"/>
        <end position="907"/>
    </location>
</feature>
<name>A0A0F7G1J3_9ACTN</name>
<feature type="compositionally biased region" description="Low complexity" evidence="5">
    <location>
        <begin position="817"/>
        <end position="847"/>
    </location>
</feature>
<dbReference type="InterPro" id="IPR038729">
    <property type="entry name" value="Rad50/SbcC_AAA"/>
</dbReference>
<feature type="region of interest" description="Disordered" evidence="5">
    <location>
        <begin position="745"/>
        <end position="925"/>
    </location>
</feature>
<dbReference type="InterPro" id="IPR027417">
    <property type="entry name" value="P-loop_NTPase"/>
</dbReference>
<dbReference type="KEGG" id="sxi:SXIM_53000"/>
<evidence type="ECO:0000256" key="3">
    <source>
        <dbReference type="ARBA" id="ARBA00013368"/>
    </source>
</evidence>
<dbReference type="PANTHER" id="PTHR32114">
    <property type="entry name" value="ABC TRANSPORTER ABCH.3"/>
    <property type="match status" value="1"/>
</dbReference>
<evidence type="ECO:0000256" key="5">
    <source>
        <dbReference type="SAM" id="MobiDB-lite"/>
    </source>
</evidence>
<dbReference type="Gene3D" id="3.40.50.300">
    <property type="entry name" value="P-loop containing nucleotide triphosphate hydrolases"/>
    <property type="match status" value="2"/>
</dbReference>
<keyword evidence="7" id="KW-0540">Nuclease</keyword>
<dbReference type="GO" id="GO:0016887">
    <property type="term" value="F:ATP hydrolysis activity"/>
    <property type="evidence" value="ECO:0007669"/>
    <property type="project" value="InterPro"/>
</dbReference>
<feature type="region of interest" description="Disordered" evidence="5">
    <location>
        <begin position="695"/>
        <end position="719"/>
    </location>
</feature>
<dbReference type="PATRIC" id="fig|408015.6.peg.5365"/>
<dbReference type="AlphaFoldDB" id="A0A0F7G1J3"/>
<accession>A0A0F7G1J3</accession>
<protein>
    <recommendedName>
        <fullName evidence="3">Nuclease SbcCD subunit C</fullName>
    </recommendedName>
</protein>
<comment type="subunit">
    <text evidence="2">Heterodimer of SbcC and SbcD.</text>
</comment>
<dbReference type="EMBL" id="CP009922">
    <property type="protein sequence ID" value="AKG46684.1"/>
    <property type="molecule type" value="Genomic_DNA"/>
</dbReference>
<keyword evidence="7" id="KW-0269">Exonuclease</keyword>
<dbReference type="STRING" id="408015.SXIM_53000"/>
<gene>
    <name evidence="7" type="ORF">SXIM_53000</name>
</gene>
<feature type="region of interest" description="Disordered" evidence="5">
    <location>
        <begin position="91"/>
        <end position="112"/>
    </location>
</feature>
<dbReference type="GO" id="GO:0006302">
    <property type="term" value="P:double-strand break repair"/>
    <property type="evidence" value="ECO:0007669"/>
    <property type="project" value="InterPro"/>
</dbReference>
<feature type="compositionally biased region" description="Basic and acidic residues" evidence="5">
    <location>
        <begin position="534"/>
        <end position="550"/>
    </location>
</feature>
<evidence type="ECO:0000256" key="1">
    <source>
        <dbReference type="ARBA" id="ARBA00006930"/>
    </source>
</evidence>
<feature type="domain" description="Rad50/SbcC-type AAA" evidence="6">
    <location>
        <begin position="5"/>
        <end position="187"/>
    </location>
</feature>
<dbReference type="GO" id="GO:0004527">
    <property type="term" value="F:exonuclease activity"/>
    <property type="evidence" value="ECO:0007669"/>
    <property type="project" value="UniProtKB-KW"/>
</dbReference>
<evidence type="ECO:0000256" key="2">
    <source>
        <dbReference type="ARBA" id="ARBA00011322"/>
    </source>
</evidence>
<keyword evidence="7" id="KW-0378">Hydrolase</keyword>
<proteinExistence type="inferred from homology"/>
<comment type="similarity">
    <text evidence="1">Belongs to the SMC family. SbcC subfamily.</text>
</comment>